<evidence type="ECO:0000259" key="2">
    <source>
        <dbReference type="Pfam" id="PF03478"/>
    </source>
</evidence>
<name>A0A6J0ZZT5_9ROSI</name>
<dbReference type="OrthoDB" id="642536at2759"/>
<dbReference type="Pfam" id="PF00646">
    <property type="entry name" value="F-box"/>
    <property type="match status" value="1"/>
</dbReference>
<gene>
    <name evidence="4" type="primary">LOC110413740</name>
</gene>
<organism evidence="3 4">
    <name type="scientific">Herrania umbratica</name>
    <dbReference type="NCBI Taxonomy" id="108875"/>
    <lineage>
        <taxon>Eukaryota</taxon>
        <taxon>Viridiplantae</taxon>
        <taxon>Streptophyta</taxon>
        <taxon>Embryophyta</taxon>
        <taxon>Tracheophyta</taxon>
        <taxon>Spermatophyta</taxon>
        <taxon>Magnoliopsida</taxon>
        <taxon>eudicotyledons</taxon>
        <taxon>Gunneridae</taxon>
        <taxon>Pentapetalae</taxon>
        <taxon>rosids</taxon>
        <taxon>malvids</taxon>
        <taxon>Malvales</taxon>
        <taxon>Malvaceae</taxon>
        <taxon>Byttnerioideae</taxon>
        <taxon>Herrania</taxon>
    </lineage>
</organism>
<dbReference type="PANTHER" id="PTHR44259">
    <property type="entry name" value="OS07G0183000 PROTEIN-RELATED"/>
    <property type="match status" value="1"/>
</dbReference>
<feature type="domain" description="F-box" evidence="1">
    <location>
        <begin position="15"/>
        <end position="49"/>
    </location>
</feature>
<sequence length="374" mass="42829">MQEEFEAGWGSIVGDLLRCIVDKTSIRDRIRMSAVCRFWQNSLKDEKINFPICLMLSEKESSDKRSFNSNAEEVIIELDLPEIRGRRCWGTPFGWLVTFGLDLEIRLFNPLSKASLSLPSLRSFDNDFDYPPEDLRLYFIKKVFLSSSPTSPDCIAMAICGVSNRDETLVFAKPGDQVWTQICFIFSMDDITCFNGNFFVVLITGEVLICEDLNGPSPKLVEFAAPPSTVHLGHKKYIVDLGGDLCMITRGVGRYDIRYDSGRVERTDLTEEFEIFKLDMHTKNWEKILSLGEHSLFLGNCCTFSVLAANYPRCRANCIYFTDDNFYYYPQARVSDIGIYNCDNTKDINYINDYEVLDLRSTFSPPLWIKLGSH</sequence>
<dbReference type="InterPro" id="IPR001810">
    <property type="entry name" value="F-box_dom"/>
</dbReference>
<dbReference type="InterPro" id="IPR005174">
    <property type="entry name" value="KIB1-4_b-propeller"/>
</dbReference>
<dbReference type="Pfam" id="PF03478">
    <property type="entry name" value="Beta-prop_KIB1-4"/>
    <property type="match status" value="1"/>
</dbReference>
<feature type="domain" description="KIB1-4 beta-propeller" evidence="2">
    <location>
        <begin position="73"/>
        <end position="341"/>
    </location>
</feature>
<dbReference type="GeneID" id="110413740"/>
<evidence type="ECO:0000259" key="1">
    <source>
        <dbReference type="Pfam" id="PF00646"/>
    </source>
</evidence>
<proteinExistence type="predicted"/>
<evidence type="ECO:0000313" key="4">
    <source>
        <dbReference type="RefSeq" id="XP_021280357.1"/>
    </source>
</evidence>
<protein>
    <submittedName>
        <fullName evidence="4">F-box/kelch-repeat protein At1g57790-like</fullName>
    </submittedName>
</protein>
<reference evidence="4" key="1">
    <citation type="submission" date="2025-08" db="UniProtKB">
        <authorList>
            <consortium name="RefSeq"/>
        </authorList>
    </citation>
    <scope>IDENTIFICATION</scope>
    <source>
        <tissue evidence="4">Leaf</tissue>
    </source>
</reference>
<dbReference type="Proteomes" id="UP000504621">
    <property type="component" value="Unplaced"/>
</dbReference>
<accession>A0A6J0ZZT5</accession>
<keyword evidence="3" id="KW-1185">Reference proteome</keyword>
<dbReference type="AlphaFoldDB" id="A0A6J0ZZT5"/>
<dbReference type="InterPro" id="IPR050942">
    <property type="entry name" value="F-box_BR-signaling"/>
</dbReference>
<dbReference type="RefSeq" id="XP_021280357.1">
    <property type="nucleotide sequence ID" value="XM_021424682.1"/>
</dbReference>
<evidence type="ECO:0000313" key="3">
    <source>
        <dbReference type="Proteomes" id="UP000504621"/>
    </source>
</evidence>
<dbReference type="PANTHER" id="PTHR44259:SF107">
    <property type="entry name" value="F-BOX PROTEIN SKIP23-LIKE"/>
    <property type="match status" value="1"/>
</dbReference>